<comment type="caution">
    <text evidence="4">The sequence shown here is derived from an EMBL/GenBank/DDBJ whole genome shotgun (WGS) entry which is preliminary data.</text>
</comment>
<keyword evidence="2" id="KW-0378">Hydrolase</keyword>
<dbReference type="Proteomes" id="UP000027920">
    <property type="component" value="Unassembled WGS sequence"/>
</dbReference>
<evidence type="ECO:0000313" key="4">
    <source>
        <dbReference type="EMBL" id="KEF51614.1"/>
    </source>
</evidence>
<dbReference type="HOGENOM" id="CLU_698365_0_0_1"/>
<dbReference type="GO" id="GO:0019695">
    <property type="term" value="P:choline metabolic process"/>
    <property type="evidence" value="ECO:0007669"/>
    <property type="project" value="TreeGrafter"/>
</dbReference>
<dbReference type="VEuPathDB" id="FungiDB:A1O9_12249"/>
<feature type="domain" description="Carboxylesterase type B" evidence="3">
    <location>
        <begin position="28"/>
        <end position="124"/>
    </location>
</feature>
<dbReference type="PANTHER" id="PTHR43918">
    <property type="entry name" value="ACETYLCHOLINESTERASE"/>
    <property type="match status" value="1"/>
</dbReference>
<proteinExistence type="inferred from homology"/>
<protein>
    <recommendedName>
        <fullName evidence="3">Carboxylesterase type B domain-containing protein</fullName>
    </recommendedName>
</protein>
<reference evidence="4 5" key="1">
    <citation type="submission" date="2013-03" db="EMBL/GenBank/DDBJ databases">
        <title>The Genome Sequence of Exophiala aquamarina CBS 119918.</title>
        <authorList>
            <consortium name="The Broad Institute Genomics Platform"/>
            <person name="Cuomo C."/>
            <person name="de Hoog S."/>
            <person name="Gorbushina A."/>
            <person name="Walker B."/>
            <person name="Young S.K."/>
            <person name="Zeng Q."/>
            <person name="Gargeya S."/>
            <person name="Fitzgerald M."/>
            <person name="Haas B."/>
            <person name="Abouelleil A."/>
            <person name="Allen A.W."/>
            <person name="Alvarado L."/>
            <person name="Arachchi H.M."/>
            <person name="Berlin A.M."/>
            <person name="Chapman S.B."/>
            <person name="Gainer-Dewar J."/>
            <person name="Goldberg J."/>
            <person name="Griggs A."/>
            <person name="Gujja S."/>
            <person name="Hansen M."/>
            <person name="Howarth C."/>
            <person name="Imamovic A."/>
            <person name="Ireland A."/>
            <person name="Larimer J."/>
            <person name="McCowan C."/>
            <person name="Murphy C."/>
            <person name="Pearson M."/>
            <person name="Poon T.W."/>
            <person name="Priest M."/>
            <person name="Roberts A."/>
            <person name="Saif S."/>
            <person name="Shea T."/>
            <person name="Sisk P."/>
            <person name="Sykes S."/>
            <person name="Wortman J."/>
            <person name="Nusbaum C."/>
            <person name="Birren B."/>
        </authorList>
    </citation>
    <scope>NUCLEOTIDE SEQUENCE [LARGE SCALE GENOMIC DNA]</scope>
    <source>
        <strain evidence="4 5">CBS 119918</strain>
    </source>
</reference>
<sequence>MSTLANTDPHKWNLELLDIIILHPSCGEQSIFLNVLTPANAAPDSECLLPVKVWIHGGGNAADSASNPLYNGCYLALDAIVVMINYALDPLGYLALKPAGLFGNYGIQDQLLALQWIQRNIAAFVLSWNLAGEEIYPPYLKSRIVEAWGCDAANIGCIRSLNVTVMNNTLDRNLMVAFYRRQNGPSATRQIGTQVSAIISTNENEGTIFWLSSGVSFAAFNEEMYDTFIDYNFGPCNGSVKARYPVSRCPTYRALKGAVNKNIPAFSYRLNHTPNCAWLPGFPQHRKFLDALGYTHLSELPFVFGIKDRLPPTNGNCSSTPQEVGISDFMVNAWMSMARRQELGPSNVWPAWSMEKSNGVIFGALPSVGYQDYMTCDFWNPITASIFELVQTEVS</sequence>
<accession>A0A072NUQ8</accession>
<dbReference type="EMBL" id="AMGV01000022">
    <property type="protein sequence ID" value="KEF51614.1"/>
    <property type="molecule type" value="Genomic_DNA"/>
</dbReference>
<name>A0A072NUQ8_9EURO</name>
<dbReference type="Gene3D" id="3.40.50.1820">
    <property type="entry name" value="alpha/beta hydrolase"/>
    <property type="match status" value="2"/>
</dbReference>
<evidence type="ECO:0000256" key="2">
    <source>
        <dbReference type="ARBA" id="ARBA00022801"/>
    </source>
</evidence>
<dbReference type="Pfam" id="PF00135">
    <property type="entry name" value="COesterase"/>
    <property type="match status" value="1"/>
</dbReference>
<dbReference type="PANTHER" id="PTHR43918:SF4">
    <property type="entry name" value="CARBOXYLIC ESTER HYDROLASE"/>
    <property type="match status" value="1"/>
</dbReference>
<evidence type="ECO:0000256" key="1">
    <source>
        <dbReference type="ARBA" id="ARBA00005964"/>
    </source>
</evidence>
<gene>
    <name evidence="4" type="ORF">A1O9_12249</name>
</gene>
<evidence type="ECO:0000313" key="5">
    <source>
        <dbReference type="Proteomes" id="UP000027920"/>
    </source>
</evidence>
<dbReference type="RefSeq" id="XP_013254204.1">
    <property type="nucleotide sequence ID" value="XM_013398750.1"/>
</dbReference>
<comment type="similarity">
    <text evidence="1">Belongs to the type-B carboxylesterase/lipase family.</text>
</comment>
<dbReference type="GO" id="GO:0003990">
    <property type="term" value="F:acetylcholinesterase activity"/>
    <property type="evidence" value="ECO:0007669"/>
    <property type="project" value="TreeGrafter"/>
</dbReference>
<organism evidence="4 5">
    <name type="scientific">Exophiala aquamarina CBS 119918</name>
    <dbReference type="NCBI Taxonomy" id="1182545"/>
    <lineage>
        <taxon>Eukaryota</taxon>
        <taxon>Fungi</taxon>
        <taxon>Dikarya</taxon>
        <taxon>Ascomycota</taxon>
        <taxon>Pezizomycotina</taxon>
        <taxon>Eurotiomycetes</taxon>
        <taxon>Chaetothyriomycetidae</taxon>
        <taxon>Chaetothyriales</taxon>
        <taxon>Herpotrichiellaceae</taxon>
        <taxon>Exophiala</taxon>
    </lineage>
</organism>
<dbReference type="GO" id="GO:0005886">
    <property type="term" value="C:plasma membrane"/>
    <property type="evidence" value="ECO:0007669"/>
    <property type="project" value="TreeGrafter"/>
</dbReference>
<dbReference type="GeneID" id="25287143"/>
<dbReference type="AlphaFoldDB" id="A0A072NUQ8"/>
<dbReference type="STRING" id="1182545.A0A072NUQ8"/>
<dbReference type="OrthoDB" id="408631at2759"/>
<dbReference type="InterPro" id="IPR050654">
    <property type="entry name" value="AChE-related_enzymes"/>
</dbReference>
<dbReference type="InterPro" id="IPR029058">
    <property type="entry name" value="AB_hydrolase_fold"/>
</dbReference>
<evidence type="ECO:0000259" key="3">
    <source>
        <dbReference type="Pfam" id="PF00135"/>
    </source>
</evidence>
<dbReference type="GO" id="GO:0006581">
    <property type="term" value="P:acetylcholine catabolic process"/>
    <property type="evidence" value="ECO:0007669"/>
    <property type="project" value="TreeGrafter"/>
</dbReference>
<dbReference type="SUPFAM" id="SSF53474">
    <property type="entry name" value="alpha/beta-Hydrolases"/>
    <property type="match status" value="1"/>
</dbReference>
<dbReference type="InterPro" id="IPR002018">
    <property type="entry name" value="CarbesteraseB"/>
</dbReference>
<keyword evidence="5" id="KW-1185">Reference proteome</keyword>